<organism evidence="1 2">
    <name type="scientific">Clostridium estertheticum subsp. estertheticum</name>
    <dbReference type="NCBI Taxonomy" id="1552"/>
    <lineage>
        <taxon>Bacteria</taxon>
        <taxon>Bacillati</taxon>
        <taxon>Bacillota</taxon>
        <taxon>Clostridia</taxon>
        <taxon>Eubacteriales</taxon>
        <taxon>Clostridiaceae</taxon>
        <taxon>Clostridium</taxon>
    </lineage>
</organism>
<dbReference type="AlphaFoldDB" id="A0A1J0GHV1"/>
<dbReference type="Proteomes" id="UP000182569">
    <property type="component" value="Chromosome"/>
</dbReference>
<dbReference type="RefSeq" id="WP_071612761.1">
    <property type="nucleotide sequence ID" value="NZ_CP015756.1"/>
</dbReference>
<dbReference type="STRING" id="1552.A7L45_10530"/>
<dbReference type="GeneID" id="83592869"/>
<dbReference type="Pfam" id="PF07892">
    <property type="entry name" value="DUF1667"/>
    <property type="match status" value="1"/>
</dbReference>
<gene>
    <name evidence="1" type="ORF">A7L45_10530</name>
</gene>
<sequence length="121" mass="12839">MSTRELTCIGCPVGCALTVELKGKEVISVSGNNCKIGETYGKKECTNPTRIVTSSVFVSGGNAKVLPVKTQSDIPKDLMFDCVKALKGIVMKAPIHIGDVVLENVLNTGVNIIATKNIYVV</sequence>
<dbReference type="EMBL" id="CP015756">
    <property type="protein sequence ID" value="APC40470.1"/>
    <property type="molecule type" value="Genomic_DNA"/>
</dbReference>
<dbReference type="Gene3D" id="3.10.530.10">
    <property type="entry name" value="CPE0013-like"/>
    <property type="match status" value="1"/>
</dbReference>
<evidence type="ECO:0000313" key="1">
    <source>
        <dbReference type="EMBL" id="APC40470.1"/>
    </source>
</evidence>
<proteinExistence type="predicted"/>
<protein>
    <submittedName>
        <fullName evidence="1">NAD(FAD)-dependent dehydrogenase</fullName>
    </submittedName>
</protein>
<dbReference type="SUPFAM" id="SSF160148">
    <property type="entry name" value="CPE0013-like"/>
    <property type="match status" value="1"/>
</dbReference>
<name>A0A1J0GHV1_9CLOT</name>
<dbReference type="KEGG" id="ceu:A7L45_10530"/>
<dbReference type="PANTHER" id="PTHR39450:SF1">
    <property type="entry name" value="DUF1667 DOMAIN-CONTAINING PROTEIN"/>
    <property type="match status" value="1"/>
</dbReference>
<dbReference type="InterPro" id="IPR036593">
    <property type="entry name" value="CPE0013-like_sf"/>
</dbReference>
<reference evidence="2" key="1">
    <citation type="journal article" date="2016" name="Front. Microbiol.">
        <title>Complete Genome Sequence of Clostridium estertheticum DSM 8809, a Microbe Identified in Spoiled Vacuum Packed Beef.</title>
        <authorList>
            <person name="Yu Z."/>
            <person name="Gunn L."/>
            <person name="Brennan E."/>
            <person name="Reid R."/>
            <person name="Wall P.G."/>
            <person name="Gaora O.P."/>
            <person name="Hurley D."/>
            <person name="Bolton D."/>
            <person name="Fanning S."/>
        </authorList>
    </citation>
    <scope>NUCLEOTIDE SEQUENCE [LARGE SCALE GENOMIC DNA]</scope>
    <source>
        <strain evidence="2">DSM 8809</strain>
    </source>
</reference>
<keyword evidence="2" id="KW-1185">Reference proteome</keyword>
<dbReference type="OrthoDB" id="9811531at2"/>
<evidence type="ECO:0000313" key="2">
    <source>
        <dbReference type="Proteomes" id="UP000182569"/>
    </source>
</evidence>
<accession>A0A1J0GHV1</accession>
<dbReference type="InterPro" id="IPR012460">
    <property type="entry name" value="DUF1667"/>
</dbReference>
<dbReference type="PANTHER" id="PTHR39450">
    <property type="entry name" value="MOLYBDOPTERIN OXIDOREDUCTASE, 4FE-4S CLUSTER-BINDING SUBUNIT"/>
    <property type="match status" value="1"/>
</dbReference>